<gene>
    <name evidence="1" type="ORF">QNI22_04210</name>
</gene>
<comment type="caution">
    <text evidence="1">The sequence shown here is derived from an EMBL/GenBank/DDBJ whole genome shotgun (WGS) entry which is preliminary data.</text>
</comment>
<evidence type="ECO:0000313" key="2">
    <source>
        <dbReference type="Proteomes" id="UP001232063"/>
    </source>
</evidence>
<dbReference type="Pfam" id="PF04390">
    <property type="entry name" value="LptE"/>
    <property type="match status" value="1"/>
</dbReference>
<protein>
    <submittedName>
        <fullName evidence="1">LptE family protein</fullName>
    </submittedName>
</protein>
<dbReference type="Proteomes" id="UP001232063">
    <property type="component" value="Unassembled WGS sequence"/>
</dbReference>
<accession>A0AAE3R1A8</accession>
<dbReference type="AlphaFoldDB" id="A0AAE3R1A8"/>
<evidence type="ECO:0000313" key="1">
    <source>
        <dbReference type="EMBL" id="MDJ1499834.1"/>
    </source>
</evidence>
<dbReference type="GO" id="GO:0043165">
    <property type="term" value="P:Gram-negative-bacterium-type cell outer membrane assembly"/>
    <property type="evidence" value="ECO:0007669"/>
    <property type="project" value="InterPro"/>
</dbReference>
<dbReference type="InterPro" id="IPR007485">
    <property type="entry name" value="LPS_assembly_LptE"/>
</dbReference>
<reference evidence="1" key="1">
    <citation type="submission" date="2023-05" db="EMBL/GenBank/DDBJ databases">
        <authorList>
            <person name="Zhang X."/>
        </authorList>
    </citation>
    <scope>NUCLEOTIDE SEQUENCE</scope>
    <source>
        <strain evidence="1">BD1B2-1</strain>
    </source>
</reference>
<dbReference type="EMBL" id="JASJOU010000001">
    <property type="protein sequence ID" value="MDJ1499834.1"/>
    <property type="molecule type" value="Genomic_DNA"/>
</dbReference>
<sequence>MDFSKVKTISINVFYNNAGNGPANMAQTFTERMRDYYQNNTPLKIVTTTSDLHIEGSIVGYEVTPVAPTGNQGTQVQASLQRLTMRVQVKYVNNQDEEQNFDQQFSAYEDFAQGTSLSQVESSLITTISDRIVYDVFNKSVANW</sequence>
<keyword evidence="2" id="KW-1185">Reference proteome</keyword>
<dbReference type="GO" id="GO:0019867">
    <property type="term" value="C:outer membrane"/>
    <property type="evidence" value="ECO:0007669"/>
    <property type="project" value="InterPro"/>
</dbReference>
<organism evidence="1 2">
    <name type="scientific">Xanthocytophaga agilis</name>
    <dbReference type="NCBI Taxonomy" id="3048010"/>
    <lineage>
        <taxon>Bacteria</taxon>
        <taxon>Pseudomonadati</taxon>
        <taxon>Bacteroidota</taxon>
        <taxon>Cytophagia</taxon>
        <taxon>Cytophagales</taxon>
        <taxon>Rhodocytophagaceae</taxon>
        <taxon>Xanthocytophaga</taxon>
    </lineage>
</organism>
<proteinExistence type="predicted"/>
<name>A0AAE3R1A8_9BACT</name>